<proteinExistence type="predicted"/>
<sequence>MNTHLRIKAQSSIPPVETAALFKIIYSLLPLHSIVSILLYLRFVKINKAKSVFKVEMDKQAKLYFEQLDNQWAYQSKV</sequence>
<evidence type="ECO:0000313" key="2">
    <source>
        <dbReference type="Proteomes" id="UP000887574"/>
    </source>
</evidence>
<dbReference type="WBParaSite" id="jg7328">
    <property type="protein sequence ID" value="jg7328"/>
    <property type="gene ID" value="jg7328"/>
</dbReference>
<name>A0A915EJD1_9BILA</name>
<keyword evidence="2" id="KW-1185">Reference proteome</keyword>
<protein>
    <submittedName>
        <fullName evidence="3">ATP synthase F0 subunit 8</fullName>
    </submittedName>
</protein>
<reference evidence="3" key="1">
    <citation type="submission" date="2022-11" db="UniProtKB">
        <authorList>
            <consortium name="WormBaseParasite"/>
        </authorList>
    </citation>
    <scope>IDENTIFICATION</scope>
</reference>
<organism evidence="2 3">
    <name type="scientific">Ditylenchus dipsaci</name>
    <dbReference type="NCBI Taxonomy" id="166011"/>
    <lineage>
        <taxon>Eukaryota</taxon>
        <taxon>Metazoa</taxon>
        <taxon>Ecdysozoa</taxon>
        <taxon>Nematoda</taxon>
        <taxon>Chromadorea</taxon>
        <taxon>Rhabditida</taxon>
        <taxon>Tylenchina</taxon>
        <taxon>Tylenchomorpha</taxon>
        <taxon>Sphaerularioidea</taxon>
        <taxon>Anguinidae</taxon>
        <taxon>Anguininae</taxon>
        <taxon>Ditylenchus</taxon>
    </lineage>
</organism>
<evidence type="ECO:0000313" key="3">
    <source>
        <dbReference type="WBParaSite" id="jg7328"/>
    </source>
</evidence>
<accession>A0A915EJD1</accession>
<evidence type="ECO:0000256" key="1">
    <source>
        <dbReference type="SAM" id="Phobius"/>
    </source>
</evidence>
<keyword evidence="1" id="KW-0472">Membrane</keyword>
<keyword evidence="1" id="KW-0812">Transmembrane</keyword>
<feature type="transmembrane region" description="Helical" evidence="1">
    <location>
        <begin position="20"/>
        <end position="41"/>
    </location>
</feature>
<dbReference type="Proteomes" id="UP000887574">
    <property type="component" value="Unplaced"/>
</dbReference>
<keyword evidence="1" id="KW-1133">Transmembrane helix</keyword>
<dbReference type="AlphaFoldDB" id="A0A915EJD1"/>